<reference evidence="1" key="2">
    <citation type="journal article" date="2015" name="Fish Shellfish Immunol.">
        <title>Early steps in the European eel (Anguilla anguilla)-Vibrio vulnificus interaction in the gills: Role of the RtxA13 toxin.</title>
        <authorList>
            <person name="Callol A."/>
            <person name="Pajuelo D."/>
            <person name="Ebbesson L."/>
            <person name="Teles M."/>
            <person name="MacKenzie S."/>
            <person name="Amaro C."/>
        </authorList>
    </citation>
    <scope>NUCLEOTIDE SEQUENCE</scope>
</reference>
<name>A0A0E9T210_ANGAN</name>
<dbReference type="AlphaFoldDB" id="A0A0E9T210"/>
<evidence type="ECO:0000313" key="1">
    <source>
        <dbReference type="EMBL" id="JAH46718.1"/>
    </source>
</evidence>
<protein>
    <submittedName>
        <fullName evidence="1">Uncharacterized protein</fullName>
    </submittedName>
</protein>
<sequence>MSSVCIHMLFCHYSNFV</sequence>
<dbReference type="EMBL" id="GBXM01061859">
    <property type="protein sequence ID" value="JAH46718.1"/>
    <property type="molecule type" value="Transcribed_RNA"/>
</dbReference>
<reference evidence="1" key="1">
    <citation type="submission" date="2014-11" db="EMBL/GenBank/DDBJ databases">
        <authorList>
            <person name="Amaro Gonzalez C."/>
        </authorList>
    </citation>
    <scope>NUCLEOTIDE SEQUENCE</scope>
</reference>
<proteinExistence type="predicted"/>
<accession>A0A0E9T210</accession>
<organism evidence="1">
    <name type="scientific">Anguilla anguilla</name>
    <name type="common">European freshwater eel</name>
    <name type="synonym">Muraena anguilla</name>
    <dbReference type="NCBI Taxonomy" id="7936"/>
    <lineage>
        <taxon>Eukaryota</taxon>
        <taxon>Metazoa</taxon>
        <taxon>Chordata</taxon>
        <taxon>Craniata</taxon>
        <taxon>Vertebrata</taxon>
        <taxon>Euteleostomi</taxon>
        <taxon>Actinopterygii</taxon>
        <taxon>Neopterygii</taxon>
        <taxon>Teleostei</taxon>
        <taxon>Anguilliformes</taxon>
        <taxon>Anguillidae</taxon>
        <taxon>Anguilla</taxon>
    </lineage>
</organism>